<comment type="cofactor">
    <cofactor evidence="11">
        <name>Mg(2+)</name>
        <dbReference type="ChEBI" id="CHEBI:18420"/>
    </cofactor>
    <cofactor evidence="11">
        <name>Mn(2+)</name>
        <dbReference type="ChEBI" id="CHEBI:29035"/>
    </cofactor>
</comment>
<dbReference type="InterPro" id="IPR033136">
    <property type="entry name" value="DNA_ligase_CS"/>
</dbReference>
<dbReference type="SUPFAM" id="SSF47781">
    <property type="entry name" value="RuvA domain 2-like"/>
    <property type="match status" value="1"/>
</dbReference>
<evidence type="ECO:0000313" key="14">
    <source>
        <dbReference type="EMBL" id="AIF14182.1"/>
    </source>
</evidence>
<gene>
    <name evidence="11 14" type="primary">ligA</name>
    <name evidence="14" type="synonym">ligB</name>
</gene>
<dbReference type="PROSITE" id="PS01056">
    <property type="entry name" value="DNA_LIGASE_N2"/>
    <property type="match status" value="1"/>
</dbReference>
<dbReference type="Pfam" id="PF12826">
    <property type="entry name" value="HHH_2"/>
    <property type="match status" value="1"/>
</dbReference>
<dbReference type="EMBL" id="KF900994">
    <property type="protein sequence ID" value="AIF14182.1"/>
    <property type="molecule type" value="Genomic_DNA"/>
</dbReference>
<dbReference type="SUPFAM" id="SSF56091">
    <property type="entry name" value="DNA ligase/mRNA capping enzyme, catalytic domain"/>
    <property type="match status" value="1"/>
</dbReference>
<evidence type="ECO:0000256" key="10">
    <source>
        <dbReference type="ARBA" id="ARBA00034005"/>
    </source>
</evidence>
<dbReference type="PANTHER" id="PTHR23389:SF9">
    <property type="entry name" value="DNA LIGASE"/>
    <property type="match status" value="1"/>
</dbReference>
<feature type="binding site" evidence="11">
    <location>
        <position position="412"/>
    </location>
    <ligand>
        <name>Zn(2+)</name>
        <dbReference type="ChEBI" id="CHEBI:29105"/>
    </ligand>
</feature>
<sequence length="673" mass="74452">MAHESAAARITELREQINHHNYRYHVLDSSVIGDSQFDALFVELRELEKSNPSLVTDDSPTQRVGSAPSAQFNEVQHPQAMLSLGNTFNDDDLAAWHKRAAGLLEVDDFAMVCEPKIDGLAIALTYESGKLMRGATRGDGLHGEDVTPNVRTINAIPLALQAREVPRRFEVRGEVYMPRDAFAALNAERAERGEQLIANPRNGAAGSLRQLDPRITAQRRLDIWIYQLGWIEGGAVPDTHKGVMDWLLETGFRINPEIRRVEELPEVVAYHTEWVESRFDKNYLTDGVVIKIDRLDYQRHLGFVGREPRWAIAYKFPSEQAVTKLQKIAISVGRTGNLTPFAMLEPVQVGGVTVGQATLHNEDDIRRKDIREGDWVIIERAGEVIPRVVGPVLERRTKSEQPFVMPAHCPSCSTLAVREDGEVAFRCVNTQCPAQQLERIRHFVSKGAMDIDGLGEKLVATLLEEGLIHDFPDVYGLTRDELVEMERMGEKSATNLVAAIEASKNRSLPALLSALGILHVGGETADLLSRRFGSIDALMGASQEELEAVPGIGPIVAKTIVGHFANEGNQRIVNELRAAGVRLESTERVEADLPQPFAGMRFVVTGRLAGFTRTEAEAFVKDRGGQVSSSVSKKTTYVIVGEDPGSKRDDAVQLEIPILSDHELRELAEQESP</sequence>
<dbReference type="Pfam" id="PF00533">
    <property type="entry name" value="BRCT"/>
    <property type="match status" value="1"/>
</dbReference>
<feature type="binding site" evidence="11">
    <location>
        <position position="174"/>
    </location>
    <ligand>
        <name>NAD(+)</name>
        <dbReference type="ChEBI" id="CHEBI:57540"/>
    </ligand>
</feature>
<dbReference type="FunFam" id="2.40.50.140:FF:000012">
    <property type="entry name" value="DNA ligase"/>
    <property type="match status" value="1"/>
</dbReference>
<dbReference type="HAMAP" id="MF_01588">
    <property type="entry name" value="DNA_ligase_A"/>
    <property type="match status" value="1"/>
</dbReference>
<name>A0A075HIA3_9ARCH</name>
<dbReference type="InterPro" id="IPR001679">
    <property type="entry name" value="DNA_ligase"/>
</dbReference>
<dbReference type="Pfam" id="PF03120">
    <property type="entry name" value="OB_DNA_ligase"/>
    <property type="match status" value="1"/>
</dbReference>
<dbReference type="InterPro" id="IPR001357">
    <property type="entry name" value="BRCT_dom"/>
</dbReference>
<feature type="binding site" evidence="11">
    <location>
        <position position="291"/>
    </location>
    <ligand>
        <name>NAD(+)</name>
        <dbReference type="ChEBI" id="CHEBI:57540"/>
    </ligand>
</feature>
<dbReference type="CDD" id="cd17748">
    <property type="entry name" value="BRCT_DNA_ligase_like"/>
    <property type="match status" value="1"/>
</dbReference>
<dbReference type="PROSITE" id="PS50172">
    <property type="entry name" value="BRCT"/>
    <property type="match status" value="1"/>
</dbReference>
<keyword evidence="5 11" id="KW-0227">DNA damage</keyword>
<keyword evidence="7 11" id="KW-0460">Magnesium</keyword>
<feature type="binding site" evidence="11">
    <location>
        <position position="315"/>
    </location>
    <ligand>
        <name>NAD(+)</name>
        <dbReference type="ChEBI" id="CHEBI:57540"/>
    </ligand>
</feature>
<evidence type="ECO:0000259" key="13">
    <source>
        <dbReference type="PROSITE" id="PS50172"/>
    </source>
</evidence>
<evidence type="ECO:0000256" key="12">
    <source>
        <dbReference type="SAM" id="MobiDB-lite"/>
    </source>
</evidence>
<feature type="binding site" evidence="11">
    <location>
        <position position="409"/>
    </location>
    <ligand>
        <name>Zn(2+)</name>
        <dbReference type="ChEBI" id="CHEBI:29105"/>
    </ligand>
</feature>
<dbReference type="Pfam" id="PF14520">
    <property type="entry name" value="HHH_5"/>
    <property type="match status" value="1"/>
</dbReference>
<feature type="region of interest" description="Disordered" evidence="12">
    <location>
        <begin position="52"/>
        <end position="72"/>
    </location>
</feature>
<dbReference type="SUPFAM" id="SSF50249">
    <property type="entry name" value="Nucleic acid-binding proteins"/>
    <property type="match status" value="1"/>
</dbReference>
<dbReference type="SMART" id="SM00532">
    <property type="entry name" value="LIGANc"/>
    <property type="match status" value="1"/>
</dbReference>
<dbReference type="Pfam" id="PF03119">
    <property type="entry name" value="DNA_ligase_ZBD"/>
    <property type="match status" value="1"/>
</dbReference>
<dbReference type="EC" id="6.5.1.2" evidence="11"/>
<dbReference type="SMART" id="SM00292">
    <property type="entry name" value="BRCT"/>
    <property type="match status" value="1"/>
</dbReference>
<dbReference type="Gene3D" id="3.30.470.30">
    <property type="entry name" value="DNA ligase/mRNA capping enzyme"/>
    <property type="match status" value="1"/>
</dbReference>
<dbReference type="CDD" id="cd00114">
    <property type="entry name" value="LIGANc"/>
    <property type="match status" value="1"/>
</dbReference>
<evidence type="ECO:0000256" key="1">
    <source>
        <dbReference type="ARBA" id="ARBA00004067"/>
    </source>
</evidence>
<comment type="similarity">
    <text evidence="11">Belongs to the NAD-dependent DNA ligase family. LigA subfamily.</text>
</comment>
<evidence type="ECO:0000256" key="8">
    <source>
        <dbReference type="ARBA" id="ARBA00023027"/>
    </source>
</evidence>
<dbReference type="GO" id="GO:0046872">
    <property type="term" value="F:metal ion binding"/>
    <property type="evidence" value="ECO:0007669"/>
    <property type="project" value="UniProtKB-KW"/>
</dbReference>
<evidence type="ECO:0000256" key="9">
    <source>
        <dbReference type="ARBA" id="ARBA00023204"/>
    </source>
</evidence>
<keyword evidence="9 11" id="KW-0234">DNA repair</keyword>
<dbReference type="SMART" id="SM00278">
    <property type="entry name" value="HhH1"/>
    <property type="match status" value="3"/>
</dbReference>
<dbReference type="NCBIfam" id="TIGR00575">
    <property type="entry name" value="dnlj"/>
    <property type="match status" value="1"/>
</dbReference>
<dbReference type="Gene3D" id="6.20.10.30">
    <property type="match status" value="1"/>
</dbReference>
<comment type="function">
    <text evidence="1 11">DNA ligase that catalyzes the formation of phosphodiester linkages between 5'-phosphoryl and 3'-hydroxyl groups in double-stranded DNA using NAD as a coenzyme and as the energy source for the reaction. It is essential for DNA replication and repair of damaged DNA.</text>
</comment>
<dbReference type="GO" id="GO:0006260">
    <property type="term" value="P:DNA replication"/>
    <property type="evidence" value="ECO:0007669"/>
    <property type="project" value="UniProtKB-KW"/>
</dbReference>
<keyword evidence="3 11" id="KW-0235">DNA replication</keyword>
<evidence type="ECO:0000256" key="7">
    <source>
        <dbReference type="ARBA" id="ARBA00022842"/>
    </source>
</evidence>
<dbReference type="FunFam" id="1.10.150.20:FF:000007">
    <property type="entry name" value="DNA ligase"/>
    <property type="match status" value="1"/>
</dbReference>
<evidence type="ECO:0000256" key="5">
    <source>
        <dbReference type="ARBA" id="ARBA00022763"/>
    </source>
</evidence>
<proteinExistence type="inferred from homology"/>
<dbReference type="InterPro" id="IPR004149">
    <property type="entry name" value="Znf_DNAligase_C4"/>
</dbReference>
<dbReference type="Gene3D" id="3.40.50.10190">
    <property type="entry name" value="BRCT domain"/>
    <property type="match status" value="1"/>
</dbReference>
<dbReference type="AlphaFoldDB" id="A0A075HIA3"/>
<dbReference type="GO" id="GO:0006281">
    <property type="term" value="P:DNA repair"/>
    <property type="evidence" value="ECO:0007669"/>
    <property type="project" value="UniProtKB-KW"/>
</dbReference>
<dbReference type="InterPro" id="IPR036420">
    <property type="entry name" value="BRCT_dom_sf"/>
</dbReference>
<dbReference type="NCBIfam" id="NF005932">
    <property type="entry name" value="PRK07956.1"/>
    <property type="match status" value="1"/>
</dbReference>
<dbReference type="GO" id="GO:0005829">
    <property type="term" value="C:cytosol"/>
    <property type="evidence" value="ECO:0007669"/>
    <property type="project" value="TreeGrafter"/>
</dbReference>
<dbReference type="SUPFAM" id="SSF52113">
    <property type="entry name" value="BRCT domain"/>
    <property type="match status" value="1"/>
</dbReference>
<dbReference type="Gene3D" id="1.10.150.20">
    <property type="entry name" value="5' to 3' exonuclease, C-terminal subdomain"/>
    <property type="match status" value="2"/>
</dbReference>
<dbReference type="PANTHER" id="PTHR23389">
    <property type="entry name" value="CHROMOSOME TRANSMISSION FIDELITY FACTOR 18"/>
    <property type="match status" value="1"/>
</dbReference>
<feature type="binding site" evidence="11">
    <location>
        <begin position="34"/>
        <end position="38"/>
    </location>
    <ligand>
        <name>NAD(+)</name>
        <dbReference type="ChEBI" id="CHEBI:57540"/>
    </ligand>
</feature>
<evidence type="ECO:0000256" key="2">
    <source>
        <dbReference type="ARBA" id="ARBA00022598"/>
    </source>
</evidence>
<dbReference type="InterPro" id="IPR004150">
    <property type="entry name" value="NAD_DNA_ligase_OB"/>
</dbReference>
<evidence type="ECO:0000256" key="6">
    <source>
        <dbReference type="ARBA" id="ARBA00022833"/>
    </source>
</evidence>
<comment type="catalytic activity">
    <reaction evidence="10 11">
        <text>NAD(+) + (deoxyribonucleotide)n-3'-hydroxyl + 5'-phospho-(deoxyribonucleotide)m = (deoxyribonucleotide)n+m + AMP + beta-nicotinamide D-nucleotide.</text>
        <dbReference type="EC" id="6.5.1.2"/>
    </reaction>
</comment>
<keyword evidence="2 11" id="KW-0436">Ligase</keyword>
<evidence type="ECO:0000256" key="4">
    <source>
        <dbReference type="ARBA" id="ARBA00022723"/>
    </source>
</evidence>
<keyword evidence="11" id="KW-0464">Manganese</keyword>
<dbReference type="InterPro" id="IPR012340">
    <property type="entry name" value="NA-bd_OB-fold"/>
</dbReference>
<reference evidence="14" key="1">
    <citation type="journal article" date="2014" name="Genome Biol. Evol.">
        <title>Pangenome evidence for extensive interdomain horizontal transfer affecting lineage core and shell genes in uncultured planktonic thaumarchaeota and euryarchaeota.</title>
        <authorList>
            <person name="Deschamps P."/>
            <person name="Zivanovic Y."/>
            <person name="Moreira D."/>
            <person name="Rodriguez-Valera F."/>
            <person name="Lopez-Garcia P."/>
        </authorList>
    </citation>
    <scope>NUCLEOTIDE SEQUENCE</scope>
</reference>
<feature type="binding site" evidence="11">
    <location>
        <position position="114"/>
    </location>
    <ligand>
        <name>NAD(+)</name>
        <dbReference type="ChEBI" id="CHEBI:57540"/>
    </ligand>
</feature>
<dbReference type="InterPro" id="IPR041663">
    <property type="entry name" value="DisA/LigA_HHH"/>
</dbReference>
<dbReference type="InterPro" id="IPR018239">
    <property type="entry name" value="DNA_ligase_AS"/>
</dbReference>
<dbReference type="Gene3D" id="2.40.50.140">
    <property type="entry name" value="Nucleic acid-binding proteins"/>
    <property type="match status" value="1"/>
</dbReference>
<accession>A0A075HIA3</accession>
<dbReference type="PIRSF" id="PIRSF001604">
    <property type="entry name" value="LigA"/>
    <property type="match status" value="1"/>
</dbReference>
<dbReference type="FunFam" id="3.30.470.30:FF:000001">
    <property type="entry name" value="DNA ligase"/>
    <property type="match status" value="1"/>
</dbReference>
<feature type="active site" description="N6-AMP-lysine intermediate" evidence="11">
    <location>
        <position position="116"/>
    </location>
</feature>
<protein>
    <recommendedName>
        <fullName evidence="11">DNA ligase</fullName>
        <ecNumber evidence="11">6.5.1.2</ecNumber>
    </recommendedName>
    <alternativeName>
        <fullName evidence="11">Polydeoxyribonucleotide synthase [NAD(+)]</fullName>
    </alternativeName>
</protein>
<dbReference type="PROSITE" id="PS01055">
    <property type="entry name" value="DNA_LIGASE_N1"/>
    <property type="match status" value="1"/>
</dbReference>
<keyword evidence="6 11" id="KW-0862">Zinc</keyword>
<dbReference type="InterPro" id="IPR010994">
    <property type="entry name" value="RuvA_2-like"/>
</dbReference>
<dbReference type="GO" id="GO:0003911">
    <property type="term" value="F:DNA ligase (NAD+) activity"/>
    <property type="evidence" value="ECO:0007669"/>
    <property type="project" value="UniProtKB-UniRule"/>
</dbReference>
<dbReference type="Gene3D" id="1.10.287.610">
    <property type="entry name" value="Helix hairpin bin"/>
    <property type="match status" value="1"/>
</dbReference>
<evidence type="ECO:0000256" key="11">
    <source>
        <dbReference type="HAMAP-Rule" id="MF_01588"/>
    </source>
</evidence>
<evidence type="ECO:0000256" key="3">
    <source>
        <dbReference type="ARBA" id="ARBA00022705"/>
    </source>
</evidence>
<dbReference type="GO" id="GO:0003677">
    <property type="term" value="F:DNA binding"/>
    <property type="evidence" value="ECO:0007669"/>
    <property type="project" value="InterPro"/>
</dbReference>
<dbReference type="InterPro" id="IPR013839">
    <property type="entry name" value="DNAligase_adenylation"/>
</dbReference>
<feature type="domain" description="BRCT" evidence="13">
    <location>
        <begin position="592"/>
        <end position="673"/>
    </location>
</feature>
<feature type="binding site" evidence="11">
    <location>
        <position position="427"/>
    </location>
    <ligand>
        <name>Zn(2+)</name>
        <dbReference type="ChEBI" id="CHEBI:29105"/>
    </ligand>
</feature>
<organism evidence="14">
    <name type="scientific">uncultured marine thaumarchaeote KM3_66_E06</name>
    <dbReference type="NCBI Taxonomy" id="1456228"/>
    <lineage>
        <taxon>Archaea</taxon>
        <taxon>Nitrososphaerota</taxon>
        <taxon>environmental samples</taxon>
    </lineage>
</organism>
<dbReference type="InterPro" id="IPR003583">
    <property type="entry name" value="Hlx-hairpin-Hlx_DNA-bd_motif"/>
</dbReference>
<keyword evidence="4 11" id="KW-0479">Metal-binding</keyword>
<keyword evidence="8 11" id="KW-0520">NAD</keyword>
<feature type="binding site" evidence="11">
    <location>
        <position position="432"/>
    </location>
    <ligand>
        <name>Zn(2+)</name>
        <dbReference type="ChEBI" id="CHEBI:29105"/>
    </ligand>
</feature>
<dbReference type="Pfam" id="PF01653">
    <property type="entry name" value="DNA_ligase_aden"/>
    <property type="match status" value="1"/>
</dbReference>
<dbReference type="InterPro" id="IPR013840">
    <property type="entry name" value="DNAligase_N"/>
</dbReference>
<dbReference type="FunFam" id="1.10.150.20:FF:000006">
    <property type="entry name" value="DNA ligase"/>
    <property type="match status" value="1"/>
</dbReference>
<feature type="binding site" evidence="11">
    <location>
        <position position="137"/>
    </location>
    <ligand>
        <name>NAD(+)</name>
        <dbReference type="ChEBI" id="CHEBI:57540"/>
    </ligand>
</feature>
<feature type="binding site" evidence="11">
    <location>
        <begin position="83"/>
        <end position="84"/>
    </location>
    <ligand>
        <name>NAD(+)</name>
        <dbReference type="ChEBI" id="CHEBI:57540"/>
    </ligand>
</feature>